<keyword evidence="2" id="KW-0378">Hydrolase</keyword>
<evidence type="ECO:0000259" key="1">
    <source>
        <dbReference type="SMART" id="SM00487"/>
    </source>
</evidence>
<dbReference type="SUPFAM" id="SSF52540">
    <property type="entry name" value="P-loop containing nucleoside triphosphate hydrolases"/>
    <property type="match status" value="1"/>
</dbReference>
<dbReference type="AlphaFoldDB" id="A0A4P6FST9"/>
<sequence>MGIEHERAFEDEICEYLGSHGWIYESDPAQGYDKARALFPADVLAWLEATQPVEYAKAVRPEASEADRIKAEQQLLDRLVKTLDTPLDAGGGTLNVLRRGFKKTPATFAMAEFKPATSLNQAANERYAAMRLRVMRQVYYSSKNTQSIDLVLFVNGLPVATIELKTDNTQSLDDAIAQYRQHRDPKGEPLLGFANRCLVHFAVSNDEVAMTTRLNGKSTHFLPFNLGRDGGKGNPVNPSGAASAYLWERVLHRDAWLHIIGRLLHLEKKTSTDPITGAVTKSTALLFPRFHQWELVTELLDTVKHEGPGHRYLVQHSAGSGKTNSIAWLAHGLSSLHDDDDRKVFDTVIVVTDRTVLDDQLQTAIKQIEGVGGTVATINADEVRKAGEEVTSKSGLLAKELLSGKLIVIVTMQTFPFALAAIRETKGLSDRRFAIIADEAHSSQTGRVSQKLRQVLTAEEQADLADGGEIDSEAVLASEMEARATSPNLSFFAFTATPKAKTLELFGRVPSNAASVGDATPQPFHVYSMQQAIEEGYILDVLKNYTTYDTAFQIAEKSKRHLEAVDLVDESEATKGLMRWVSLHPTNIGQKVQIIVEHYRENVRHLLDGHAKAMVVTSSREHAVRYKEAIDAYISKKSYPIATLVAFSGSLTADQAPGVAFAGVVPPFTEANLNRGLRGRTLPVAFASDDFQLLLVANKYQTGFDQPLLCAMYVDKRLSGVTAVQTLSRLNRTYPSAGKDTTYVLDFVNDPREILDSFLPYYRTAELTETTDPDLVHDVVAKLDVAAIYTDAEVEAFAVAFLAEARHSAHTAPLKAAADRFNTRYASAVATDDKAAIDELDLFRKDVGSFIRLYDFLSQIVDYGDTSLEKRSLYLRLLLPRLTGRVSNDPIDFSAVELTHIKQARSGDHSIDLSAGEAKALRPAGEAGSGTARDPRLARLAEILSRINELFADEDFNASAIESWVQGVVTVLAENPQIRTQAAANTTTQFVESPDLSNAVTDAVLGNQTNQNEIVDFYFGRPEVQIELVKRFGELVHENLRIEREERLDGEAAG</sequence>
<dbReference type="REBASE" id="297769">
    <property type="entry name" value="AspM8ORF10030P"/>
</dbReference>
<dbReference type="InterPro" id="IPR007409">
    <property type="entry name" value="Restrct_endonuc_type1_HsdR_N"/>
</dbReference>
<gene>
    <name evidence="2" type="ORF">ET445_10020</name>
</gene>
<dbReference type="SMART" id="SM00487">
    <property type="entry name" value="DEXDc"/>
    <property type="match status" value="1"/>
</dbReference>
<proteinExistence type="predicted"/>
<name>A0A4P6FST9_9MICO</name>
<dbReference type="PANTHER" id="PTHR42927:SF1">
    <property type="entry name" value="HELICASE SUPERFAMILY 1 AND 2 DOMAIN-CONTAINING PROTEIN"/>
    <property type="match status" value="1"/>
</dbReference>
<reference evidence="2 3" key="1">
    <citation type="submission" date="2019-01" db="EMBL/GenBank/DDBJ databases">
        <title>Genome sequencing of strain FW100M-8.</title>
        <authorList>
            <person name="Heo J."/>
            <person name="Kim S.-J."/>
            <person name="Kim J.-S."/>
            <person name="Hong S.-B."/>
            <person name="Kwon S.-W."/>
        </authorList>
    </citation>
    <scope>NUCLEOTIDE SEQUENCE [LARGE SCALE GENOMIC DNA]</scope>
    <source>
        <strain evidence="2 3">FW100M-8</strain>
    </source>
</reference>
<dbReference type="Proteomes" id="UP000291259">
    <property type="component" value="Chromosome"/>
</dbReference>
<accession>A0A4P6FST9</accession>
<protein>
    <submittedName>
        <fullName evidence="2">Type I restriction endonuclease subunit R</fullName>
    </submittedName>
</protein>
<dbReference type="InterPro" id="IPR014001">
    <property type="entry name" value="Helicase_ATP-bd"/>
</dbReference>
<dbReference type="GO" id="GO:0005524">
    <property type="term" value="F:ATP binding"/>
    <property type="evidence" value="ECO:0007669"/>
    <property type="project" value="UniProtKB-KW"/>
</dbReference>
<dbReference type="Pfam" id="PF22679">
    <property type="entry name" value="T1R_D3-like"/>
    <property type="match status" value="1"/>
</dbReference>
<dbReference type="GO" id="GO:0009035">
    <property type="term" value="F:type I site-specific deoxyribonuclease activity"/>
    <property type="evidence" value="ECO:0007669"/>
    <property type="project" value="UniProtKB-EC"/>
</dbReference>
<dbReference type="Pfam" id="PF18766">
    <property type="entry name" value="SWI2_SNF2"/>
    <property type="match status" value="1"/>
</dbReference>
<evidence type="ECO:0000313" key="2">
    <source>
        <dbReference type="EMBL" id="QAY73628.1"/>
    </source>
</evidence>
<keyword evidence="2" id="KW-0255">Endonuclease</keyword>
<feature type="domain" description="Helicase ATP-binding" evidence="1">
    <location>
        <begin position="284"/>
        <end position="527"/>
    </location>
</feature>
<keyword evidence="2" id="KW-0540">Nuclease</keyword>
<dbReference type="RefSeq" id="WP_129191079.1">
    <property type="nucleotide sequence ID" value="NZ_CP035491.1"/>
</dbReference>
<dbReference type="Gene3D" id="3.90.1570.50">
    <property type="match status" value="1"/>
</dbReference>
<dbReference type="OrthoDB" id="9758243at2"/>
<dbReference type="PANTHER" id="PTHR42927">
    <property type="entry name" value="HELICASE SUPERFAMILY 1 AND 2 DOMAIN-CONTAINING PROTEIN"/>
    <property type="match status" value="1"/>
</dbReference>
<keyword evidence="3" id="KW-1185">Reference proteome</keyword>
<dbReference type="KEGG" id="agf:ET445_10020"/>
<dbReference type="Gene3D" id="3.40.50.300">
    <property type="entry name" value="P-loop containing nucleotide triphosphate hydrolases"/>
    <property type="match status" value="3"/>
</dbReference>
<dbReference type="EMBL" id="CP035491">
    <property type="protein sequence ID" value="QAY73628.1"/>
    <property type="molecule type" value="Genomic_DNA"/>
</dbReference>
<dbReference type="CDD" id="cd22332">
    <property type="entry name" value="HsdR_N"/>
    <property type="match status" value="1"/>
</dbReference>
<dbReference type="InterPro" id="IPR040980">
    <property type="entry name" value="SWI2_SNF2"/>
</dbReference>
<dbReference type="InterPro" id="IPR055180">
    <property type="entry name" value="HsdR_RecA-like_helicase_dom_2"/>
</dbReference>
<dbReference type="InterPro" id="IPR027417">
    <property type="entry name" value="P-loop_NTPase"/>
</dbReference>
<evidence type="ECO:0000313" key="3">
    <source>
        <dbReference type="Proteomes" id="UP000291259"/>
    </source>
</evidence>
<dbReference type="GO" id="GO:0009307">
    <property type="term" value="P:DNA restriction-modification system"/>
    <property type="evidence" value="ECO:0007669"/>
    <property type="project" value="UniProtKB-KW"/>
</dbReference>
<dbReference type="GO" id="GO:0003677">
    <property type="term" value="F:DNA binding"/>
    <property type="evidence" value="ECO:0007669"/>
    <property type="project" value="UniProtKB-KW"/>
</dbReference>
<organism evidence="2 3">
    <name type="scientific">Agromyces protaetiae</name>
    <dbReference type="NCBI Taxonomy" id="2509455"/>
    <lineage>
        <taxon>Bacteria</taxon>
        <taxon>Bacillati</taxon>
        <taxon>Actinomycetota</taxon>
        <taxon>Actinomycetes</taxon>
        <taxon>Micrococcales</taxon>
        <taxon>Microbacteriaceae</taxon>
        <taxon>Agromyces</taxon>
    </lineage>
</organism>
<dbReference type="Pfam" id="PF04313">
    <property type="entry name" value="HSDR_N"/>
    <property type="match status" value="1"/>
</dbReference>